<keyword evidence="3" id="KW-1185">Reference proteome</keyword>
<proteinExistence type="predicted"/>
<dbReference type="AlphaFoldDB" id="A0A0L0VC56"/>
<comment type="caution">
    <text evidence="2">The sequence shown here is derived from an EMBL/GenBank/DDBJ whole genome shotgun (WGS) entry which is preliminary data.</text>
</comment>
<dbReference type="Proteomes" id="UP000054564">
    <property type="component" value="Unassembled WGS sequence"/>
</dbReference>
<organism evidence="2 3">
    <name type="scientific">Puccinia striiformis f. sp. tritici PST-78</name>
    <dbReference type="NCBI Taxonomy" id="1165861"/>
    <lineage>
        <taxon>Eukaryota</taxon>
        <taxon>Fungi</taxon>
        <taxon>Dikarya</taxon>
        <taxon>Basidiomycota</taxon>
        <taxon>Pucciniomycotina</taxon>
        <taxon>Pucciniomycetes</taxon>
        <taxon>Pucciniales</taxon>
        <taxon>Pucciniaceae</taxon>
        <taxon>Puccinia</taxon>
    </lineage>
</organism>
<dbReference type="EMBL" id="AJIL01000076">
    <property type="protein sequence ID" value="KNE96853.1"/>
    <property type="molecule type" value="Genomic_DNA"/>
</dbReference>
<sequence>MESSPSSVERSKLVSTELEGGWGDWNYVETVIHYPAGSDIHEGQDSDSEDKLIEIIKVAKTRTKLTLRTNRQLVVKQVSKNTGQEVIIDVTQDSDDNNGKVAGHKPKQLLVDKDGFDQP</sequence>
<feature type="compositionally biased region" description="Basic and acidic residues" evidence="1">
    <location>
        <begin position="110"/>
        <end position="119"/>
    </location>
</feature>
<evidence type="ECO:0000313" key="3">
    <source>
        <dbReference type="Proteomes" id="UP000054564"/>
    </source>
</evidence>
<evidence type="ECO:0000256" key="1">
    <source>
        <dbReference type="SAM" id="MobiDB-lite"/>
    </source>
</evidence>
<feature type="region of interest" description="Disordered" evidence="1">
    <location>
        <begin position="89"/>
        <end position="119"/>
    </location>
</feature>
<accession>A0A0L0VC56</accession>
<reference evidence="3" key="1">
    <citation type="submission" date="2014-03" db="EMBL/GenBank/DDBJ databases">
        <title>The Genome Sequence of Puccinia striiformis f. sp. tritici PST-78.</title>
        <authorList>
            <consortium name="The Broad Institute Genome Sequencing Platform"/>
            <person name="Cuomo C."/>
            <person name="Hulbert S."/>
            <person name="Chen X."/>
            <person name="Walker B."/>
            <person name="Young S.K."/>
            <person name="Zeng Q."/>
            <person name="Gargeya S."/>
            <person name="Fitzgerald M."/>
            <person name="Haas B."/>
            <person name="Abouelleil A."/>
            <person name="Alvarado L."/>
            <person name="Arachchi H.M."/>
            <person name="Berlin A.M."/>
            <person name="Chapman S.B."/>
            <person name="Goldberg J."/>
            <person name="Griggs A."/>
            <person name="Gujja S."/>
            <person name="Hansen M."/>
            <person name="Howarth C."/>
            <person name="Imamovic A."/>
            <person name="Larimer J."/>
            <person name="McCowan C."/>
            <person name="Montmayeur A."/>
            <person name="Murphy C."/>
            <person name="Neiman D."/>
            <person name="Pearson M."/>
            <person name="Priest M."/>
            <person name="Roberts A."/>
            <person name="Saif S."/>
            <person name="Shea T."/>
            <person name="Sisk P."/>
            <person name="Sykes S."/>
            <person name="Wortman J."/>
            <person name="Nusbaum C."/>
            <person name="Birren B."/>
        </authorList>
    </citation>
    <scope>NUCLEOTIDE SEQUENCE [LARGE SCALE GENOMIC DNA]</scope>
    <source>
        <strain evidence="3">race PST-78</strain>
    </source>
</reference>
<gene>
    <name evidence="2" type="ORF">PSTG_09837</name>
</gene>
<evidence type="ECO:0000313" key="2">
    <source>
        <dbReference type="EMBL" id="KNE96853.1"/>
    </source>
</evidence>
<name>A0A0L0VC56_9BASI</name>
<protein>
    <submittedName>
        <fullName evidence="2">Uncharacterized protein</fullName>
    </submittedName>
</protein>